<dbReference type="PANTHER" id="PTHR30383:SF19">
    <property type="entry name" value="FIBRONECTIN TYPE-III DOMAIN-CONTAINING PROTEIN"/>
    <property type="match status" value="1"/>
</dbReference>
<organism evidence="2 3">
    <name type="scientific">Lepraria finkii</name>
    <dbReference type="NCBI Taxonomy" id="1340010"/>
    <lineage>
        <taxon>Eukaryota</taxon>
        <taxon>Fungi</taxon>
        <taxon>Dikarya</taxon>
        <taxon>Ascomycota</taxon>
        <taxon>Pezizomycotina</taxon>
        <taxon>Lecanoromycetes</taxon>
        <taxon>OSLEUM clade</taxon>
        <taxon>Lecanoromycetidae</taxon>
        <taxon>Lecanorales</taxon>
        <taxon>Lecanorineae</taxon>
        <taxon>Stereocaulaceae</taxon>
        <taxon>Lepraria</taxon>
    </lineage>
</organism>
<reference evidence="2 3" key="1">
    <citation type="submission" date="2024-09" db="EMBL/GenBank/DDBJ databases">
        <title>Rethinking Asexuality: The Enigmatic Case of Functional Sexual Genes in Lepraria (Stereocaulaceae).</title>
        <authorList>
            <person name="Doellman M."/>
            <person name="Sun Y."/>
            <person name="Barcenas-Pena A."/>
            <person name="Lumbsch H.T."/>
            <person name="Grewe F."/>
        </authorList>
    </citation>
    <scope>NUCLEOTIDE SEQUENCE [LARGE SCALE GENOMIC DNA]</scope>
    <source>
        <strain evidence="2 3">Grewe 0041</strain>
    </source>
</reference>
<dbReference type="InterPro" id="IPR013830">
    <property type="entry name" value="SGNH_hydro"/>
</dbReference>
<dbReference type="InterPro" id="IPR036514">
    <property type="entry name" value="SGNH_hydro_sf"/>
</dbReference>
<feature type="domain" description="SGNH hydrolase-type esterase" evidence="1">
    <location>
        <begin position="13"/>
        <end position="189"/>
    </location>
</feature>
<evidence type="ECO:0000313" key="3">
    <source>
        <dbReference type="Proteomes" id="UP001590951"/>
    </source>
</evidence>
<sequence>MNSTLPKSLRILCFGDSLTAGYTSHGYEHHPYADHLRVGLEHMLSSSSIEVEVAGLSGDQVQGQYLQRIKAKCPTEKGRLYDWIIIMGGTNDLGWGQRPEDIYEGLKKVWDIALNTGANIMALNVLEAAGLSPRMIEKKNMLNAMIKDHQQDRFYNFDLYSKIPYATLDEAARARLWDDGLHLTGEGYKMMGNVIAVRLFEILQEQTNAKNVASTKEDIQGENTNLRR</sequence>
<dbReference type="Gene3D" id="3.40.50.1110">
    <property type="entry name" value="SGNH hydrolase"/>
    <property type="match status" value="1"/>
</dbReference>
<evidence type="ECO:0000259" key="1">
    <source>
        <dbReference type="Pfam" id="PF13472"/>
    </source>
</evidence>
<dbReference type="SUPFAM" id="SSF52266">
    <property type="entry name" value="SGNH hydrolase"/>
    <property type="match status" value="1"/>
</dbReference>
<proteinExistence type="predicted"/>
<protein>
    <recommendedName>
        <fullName evidence="1">SGNH hydrolase-type esterase domain-containing protein</fullName>
    </recommendedName>
</protein>
<dbReference type="PANTHER" id="PTHR30383">
    <property type="entry name" value="THIOESTERASE 1/PROTEASE 1/LYSOPHOSPHOLIPASE L1"/>
    <property type="match status" value="1"/>
</dbReference>
<accession>A0ABR4AHL6</accession>
<comment type="caution">
    <text evidence="2">The sequence shown here is derived from an EMBL/GenBank/DDBJ whole genome shotgun (WGS) entry which is preliminary data.</text>
</comment>
<dbReference type="EMBL" id="JBHFEH010000193">
    <property type="protein sequence ID" value="KAL2044583.1"/>
    <property type="molecule type" value="Genomic_DNA"/>
</dbReference>
<dbReference type="Proteomes" id="UP001590951">
    <property type="component" value="Unassembled WGS sequence"/>
</dbReference>
<gene>
    <name evidence="2" type="ORF">ABVK25_012360</name>
</gene>
<keyword evidence="3" id="KW-1185">Reference proteome</keyword>
<name>A0ABR4AHL6_9LECA</name>
<evidence type="ECO:0000313" key="2">
    <source>
        <dbReference type="EMBL" id="KAL2044583.1"/>
    </source>
</evidence>
<dbReference type="Pfam" id="PF13472">
    <property type="entry name" value="Lipase_GDSL_2"/>
    <property type="match status" value="1"/>
</dbReference>
<dbReference type="InterPro" id="IPR051532">
    <property type="entry name" value="Ester_Hydrolysis_Enzymes"/>
</dbReference>
<dbReference type="CDD" id="cd00229">
    <property type="entry name" value="SGNH_hydrolase"/>
    <property type="match status" value="1"/>
</dbReference>